<accession>A0A8C7MAW5</accession>
<dbReference type="Ensembl" id="ENSOKIT00005042569.1">
    <property type="protein sequence ID" value="ENSOKIP00005040349.1"/>
    <property type="gene ID" value="ENSOKIG00005017140.1"/>
</dbReference>
<dbReference type="GeneTree" id="ENSGT00940000154922"/>
<evidence type="ECO:0000256" key="5">
    <source>
        <dbReference type="ARBA" id="ARBA00039897"/>
    </source>
</evidence>
<keyword evidence="11" id="KW-1185">Reference proteome</keyword>
<evidence type="ECO:0000313" key="10">
    <source>
        <dbReference type="Ensembl" id="ENSOKIP00005040349.1"/>
    </source>
</evidence>
<dbReference type="SUPFAM" id="SSF103473">
    <property type="entry name" value="MFS general substrate transporter"/>
    <property type="match status" value="1"/>
</dbReference>
<dbReference type="InterPro" id="IPR036259">
    <property type="entry name" value="MFS_trans_sf"/>
</dbReference>
<proteinExistence type="predicted"/>
<protein>
    <recommendedName>
        <fullName evidence="5">Solute carrier family 22 member 6</fullName>
    </recommendedName>
    <alternativeName>
        <fullName evidence="7">Organic anion transporter 1</fullName>
    </alternativeName>
    <alternativeName>
        <fullName evidence="6">Renal organic anion transporter 1</fullName>
    </alternativeName>
</protein>
<evidence type="ECO:0000256" key="1">
    <source>
        <dbReference type="ARBA" id="ARBA00022692"/>
    </source>
</evidence>
<dbReference type="Proteomes" id="UP000694557">
    <property type="component" value="Unassembled WGS sequence"/>
</dbReference>
<keyword evidence="2 8" id="KW-1133">Transmembrane helix</keyword>
<feature type="transmembrane region" description="Helical" evidence="8">
    <location>
        <begin position="12"/>
        <end position="31"/>
    </location>
</feature>
<keyword evidence="1 8" id="KW-0812">Transmembrane</keyword>
<feature type="transmembrane region" description="Helical" evidence="8">
    <location>
        <begin position="374"/>
        <end position="392"/>
    </location>
</feature>
<dbReference type="FunFam" id="1.20.1250.20:FF:000023">
    <property type="entry name" value="Solute carrier family 22 member 6"/>
    <property type="match status" value="1"/>
</dbReference>
<comment type="subcellular location">
    <subcellularLocation>
        <location evidence="4">Basal cell membrane</location>
        <topology evidence="4">Multi-pass membrane protein</topology>
    </subcellularLocation>
</comment>
<dbReference type="AlphaFoldDB" id="A0A8C7MAW5"/>
<evidence type="ECO:0000313" key="11">
    <source>
        <dbReference type="Proteomes" id="UP000694557"/>
    </source>
</evidence>
<sequence>MKFEHLLSDINGFGRFQIMIIIISFVARFTLPCHFMLGNFIAAVPSHRCDLSTLDDEGVFGNLTQEQRLTVTIPVQEDGTPSSCKMFPEPQFHLLSNSNDSDLATVPCQNGWVYDNSTFKSTLATEWDLVCDQKGQNKVTATIFFLGVMFGAMTFGSLSDRFGRKTMLLVSYISGMLFGVASAFSTSFIMFAVLRFFTGFGITGIVIISSVLSVEWVDIEHRKLVGVIDSLSWTFGNSMIPAIAYCVNDWRQLTIVVTSPLVLAILTWRSEGGRGGGTNEQMNGQLTVNSCCVIVNNIFTSSNRWIPESARWLIANGKFEKANFYLQQCAQINQKQEFASKITPETLSSIIVTERKDRTYSYLDLVRTPKMRRLALLTGIVWYGVASTYYGISFNITGFGLNIYLTQFVYGAIELPVTLSVYYLLDKVGRRNTEVGSLLGAGICLAINIFLPRDMSVLRTVVAMLGKGCSAASFTTVVLYSSELFPTVVRQNGMGYNSSMGRLGVSLAPLILLLDEVWRDLPQVLLCSIALLASLVARMLPETRDRCLPETIQDIEDGQTGYDIG</sequence>
<evidence type="ECO:0000256" key="4">
    <source>
        <dbReference type="ARBA" id="ARBA00034696"/>
    </source>
</evidence>
<keyword evidence="3 8" id="KW-0472">Membrane</keyword>
<organism evidence="10 11">
    <name type="scientific">Oncorhynchus kisutch</name>
    <name type="common">Coho salmon</name>
    <name type="synonym">Salmo kisutch</name>
    <dbReference type="NCBI Taxonomy" id="8019"/>
    <lineage>
        <taxon>Eukaryota</taxon>
        <taxon>Metazoa</taxon>
        <taxon>Chordata</taxon>
        <taxon>Craniata</taxon>
        <taxon>Vertebrata</taxon>
        <taxon>Euteleostomi</taxon>
        <taxon>Actinopterygii</taxon>
        <taxon>Neopterygii</taxon>
        <taxon>Teleostei</taxon>
        <taxon>Protacanthopterygii</taxon>
        <taxon>Salmoniformes</taxon>
        <taxon>Salmonidae</taxon>
        <taxon>Salmoninae</taxon>
        <taxon>Oncorhynchus</taxon>
    </lineage>
</organism>
<dbReference type="GO" id="GO:0009925">
    <property type="term" value="C:basal plasma membrane"/>
    <property type="evidence" value="ECO:0007669"/>
    <property type="project" value="UniProtKB-SubCell"/>
</dbReference>
<evidence type="ECO:0000256" key="3">
    <source>
        <dbReference type="ARBA" id="ARBA00023136"/>
    </source>
</evidence>
<evidence type="ECO:0000256" key="2">
    <source>
        <dbReference type="ARBA" id="ARBA00022989"/>
    </source>
</evidence>
<feature type="domain" description="Major facilitator superfamily (MFS) profile" evidence="9">
    <location>
        <begin position="86"/>
        <end position="545"/>
    </location>
</feature>
<dbReference type="InterPro" id="IPR011701">
    <property type="entry name" value="MFS"/>
</dbReference>
<feature type="transmembrane region" description="Helical" evidence="8">
    <location>
        <begin position="404"/>
        <end position="425"/>
    </location>
</feature>
<feature type="transmembrane region" description="Helical" evidence="8">
    <location>
        <begin position="432"/>
        <end position="451"/>
    </location>
</feature>
<dbReference type="Pfam" id="PF07690">
    <property type="entry name" value="MFS_1"/>
    <property type="match status" value="1"/>
</dbReference>
<feature type="transmembrane region" description="Helical" evidence="8">
    <location>
        <begin position="197"/>
        <end position="217"/>
    </location>
</feature>
<dbReference type="Gene3D" id="1.20.1250.20">
    <property type="entry name" value="MFS general substrate transporter like domains"/>
    <property type="match status" value="1"/>
</dbReference>
<evidence type="ECO:0000259" key="9">
    <source>
        <dbReference type="PROSITE" id="PS50850"/>
    </source>
</evidence>
<evidence type="ECO:0000256" key="7">
    <source>
        <dbReference type="ARBA" id="ARBA00042362"/>
    </source>
</evidence>
<feature type="transmembrane region" description="Helical" evidence="8">
    <location>
        <begin position="170"/>
        <end position="191"/>
    </location>
</feature>
<dbReference type="GO" id="GO:0022857">
    <property type="term" value="F:transmembrane transporter activity"/>
    <property type="evidence" value="ECO:0007669"/>
    <property type="project" value="InterPro"/>
</dbReference>
<name>A0A8C7MAW5_ONCKI</name>
<gene>
    <name evidence="10" type="primary">SLC22A7</name>
</gene>
<evidence type="ECO:0000256" key="8">
    <source>
        <dbReference type="SAM" id="Phobius"/>
    </source>
</evidence>
<feature type="transmembrane region" description="Helical" evidence="8">
    <location>
        <begin position="139"/>
        <end position="158"/>
    </location>
</feature>
<reference evidence="10" key="2">
    <citation type="submission" date="2025-09" db="UniProtKB">
        <authorList>
            <consortium name="Ensembl"/>
        </authorList>
    </citation>
    <scope>IDENTIFICATION</scope>
</reference>
<dbReference type="PANTHER" id="PTHR24064">
    <property type="entry name" value="SOLUTE CARRIER FAMILY 22 MEMBER"/>
    <property type="match status" value="1"/>
</dbReference>
<dbReference type="InterPro" id="IPR020846">
    <property type="entry name" value="MFS_dom"/>
</dbReference>
<reference evidence="10" key="1">
    <citation type="submission" date="2025-08" db="UniProtKB">
        <authorList>
            <consortium name="Ensembl"/>
        </authorList>
    </citation>
    <scope>IDENTIFICATION</scope>
</reference>
<evidence type="ECO:0000256" key="6">
    <source>
        <dbReference type="ARBA" id="ARBA00041768"/>
    </source>
</evidence>
<dbReference type="PROSITE" id="PS50850">
    <property type="entry name" value="MFS"/>
    <property type="match status" value="1"/>
</dbReference>